<keyword evidence="4" id="KW-1185">Reference proteome</keyword>
<name>A0A077TRB4_PLACU</name>
<keyword evidence="1" id="KW-1133">Transmembrane helix</keyword>
<accession>A0A077TRB4</accession>
<evidence type="ECO:0000313" key="2">
    <source>
        <dbReference type="EMBL" id="SCN63242.1"/>
    </source>
</evidence>
<evidence type="ECO:0000256" key="1">
    <source>
        <dbReference type="SAM" id="Phobius"/>
    </source>
</evidence>
<dbReference type="EMBL" id="LK022891">
    <property type="protein sequence ID" value="VTZ71076.1"/>
    <property type="molecule type" value="Genomic_DNA"/>
</dbReference>
<sequence>MVTLATKILYFTYGRYLGNFVFDTFVFFSNYLNLVCYVLKKISSIFDVTNYRDLCNKSIHSIKPPNFKGLVKESKNIHLFNVANVNDLEFFNSSILETETEINERTPSEFDDFGDDEYNFDFLDLVHNNNLDE</sequence>
<dbReference type="RefSeq" id="XP_016654971.1">
    <property type="nucleotide sequence ID" value="XM_016799719.1"/>
</dbReference>
<evidence type="ECO:0000313" key="4">
    <source>
        <dbReference type="Proteomes" id="UP000071118"/>
    </source>
</evidence>
<dbReference type="AlphaFoldDB" id="A0A077TRB4"/>
<dbReference type="Proteomes" id="UP000195489">
    <property type="component" value="Chromosome 14"/>
</dbReference>
<dbReference type="OrthoDB" id="375810at2759"/>
<feature type="transmembrane region" description="Helical" evidence="1">
    <location>
        <begin position="20"/>
        <end position="39"/>
    </location>
</feature>
<keyword evidence="1" id="KW-0472">Membrane</keyword>
<gene>
    <name evidence="3" type="ORF">PCHAS_1439900</name>
    <name evidence="2" type="ORF">PCHCB_000461700</name>
</gene>
<evidence type="ECO:0000313" key="3">
    <source>
        <dbReference type="EMBL" id="VTZ71076.1"/>
    </source>
</evidence>
<proteinExistence type="predicted"/>
<dbReference type="Proteomes" id="UP000071118">
    <property type="component" value="Chromosome 14"/>
</dbReference>
<evidence type="ECO:0000313" key="5">
    <source>
        <dbReference type="Proteomes" id="UP000195489"/>
    </source>
</evidence>
<dbReference type="GeneID" id="3494830"/>
<dbReference type="EMBL" id="LT608166">
    <property type="protein sequence ID" value="SCN63242.1"/>
    <property type="molecule type" value="Genomic_DNA"/>
</dbReference>
<reference evidence="2 5" key="3">
    <citation type="submission" date="2016-08" db="EMBL/GenBank/DDBJ databases">
        <authorList>
            <consortium name="Pathogen Informatics"/>
        </authorList>
    </citation>
    <scope>NUCLEOTIDE SEQUENCE [LARGE SCALE GENOMIC DNA]</scope>
    <source>
        <strain evidence="3">AS</strain>
        <strain evidence="2 5">CB</strain>
    </source>
</reference>
<organism evidence="2 5">
    <name type="scientific">Plasmodium chabaudi chabaudi</name>
    <dbReference type="NCBI Taxonomy" id="31271"/>
    <lineage>
        <taxon>Eukaryota</taxon>
        <taxon>Sar</taxon>
        <taxon>Alveolata</taxon>
        <taxon>Apicomplexa</taxon>
        <taxon>Aconoidasida</taxon>
        <taxon>Haemosporida</taxon>
        <taxon>Plasmodiidae</taxon>
        <taxon>Plasmodium</taxon>
        <taxon>Plasmodium (Vinckeia)</taxon>
    </lineage>
</organism>
<protein>
    <submittedName>
        <fullName evidence="2">Uncharacterized protein</fullName>
    </submittedName>
</protein>
<keyword evidence="1" id="KW-0812">Transmembrane</keyword>
<dbReference type="KEGG" id="pcb:PCHAS_1439900"/>
<dbReference type="VEuPathDB" id="PlasmoDB:PCHAS_1439900"/>
<reference evidence="3" key="2">
    <citation type="submission" date="2014-05" db="EMBL/GenBank/DDBJ databases">
        <authorList>
            <person name="Aslett M.A."/>
            <person name="De Silva N."/>
        </authorList>
    </citation>
    <scope>NUCLEOTIDE SEQUENCE</scope>
    <source>
        <strain evidence="3">AS</strain>
    </source>
</reference>
<reference evidence="3 4" key="1">
    <citation type="journal article" date="2014" name="BMC Biol.">
        <title>A comprehensive evaluation of rodent malaria parasite genomes and gene expression.</title>
        <authorList>
            <person name="Otto T.D."/>
            <person name="Bohme U."/>
            <person name="Jackson A.P."/>
            <person name="Hunt M."/>
            <person name="Franke-Fayard B."/>
            <person name="Hoeijmakers W.A."/>
            <person name="Religa A.A."/>
            <person name="Robertson L."/>
            <person name="Sanders M."/>
            <person name="Ogun S.A."/>
            <person name="Cunningham D."/>
            <person name="Erhart A."/>
            <person name="Billker O."/>
            <person name="Khan S.M."/>
            <person name="Stunnenberg H.G."/>
            <person name="Langhorne J."/>
            <person name="Holder A.A."/>
            <person name="Waters A.P."/>
            <person name="Newbold C.I."/>
            <person name="Pain A."/>
            <person name="Berriman M."/>
            <person name="Janse C.J."/>
        </authorList>
    </citation>
    <scope>NUCLEOTIDE SEQUENCE [LARGE SCALE GENOMIC DNA]</scope>
    <source>
        <strain evidence="3 4">AS</strain>
    </source>
</reference>